<sequence>MSKTECYINDIKCLSFQAEENSKNITILLYHGWGSSVYHQQFFGTVLSKFGYNVLIPQIMYHDSREPLEDHFSKQTMDNYFWRTILHTTEEAKPLIDEITAKKQKVVVIGSSMGGFIASAVFMEQTVDALININGSGAWFSSEEMFQKDGFAPSPNLNELKERDPIQSLHRIQNRPILLLHGQHDTVVSLVGQQTFYEEALKAENTSNISLIMYPNVNHSTTLSMVEEIINWLEKHIVNKNRC</sequence>
<reference evidence="3 4" key="1">
    <citation type="submission" date="2014-06" db="EMBL/GenBank/DDBJ databases">
        <title>Draft genome sequence of Bacillus manliponensis JCM 15802 (MCCC 1A00708).</title>
        <authorList>
            <person name="Lai Q."/>
            <person name="Liu Y."/>
            <person name="Shao Z."/>
        </authorList>
    </citation>
    <scope>NUCLEOTIDE SEQUENCE [LARGE SCALE GENOMIC DNA]</scope>
    <source>
        <strain evidence="3 4">JCM 15802</strain>
    </source>
</reference>
<proteinExistence type="predicted"/>
<dbReference type="eggNOG" id="COG1073">
    <property type="taxonomic scope" value="Bacteria"/>
</dbReference>
<dbReference type="Proteomes" id="UP000027822">
    <property type="component" value="Unassembled WGS sequence"/>
</dbReference>
<dbReference type="SUPFAM" id="SSF53474">
    <property type="entry name" value="alpha/beta-Hydrolases"/>
    <property type="match status" value="1"/>
</dbReference>
<dbReference type="InterPro" id="IPR029058">
    <property type="entry name" value="AB_hydrolase_fold"/>
</dbReference>
<evidence type="ECO:0000259" key="2">
    <source>
        <dbReference type="Pfam" id="PF00326"/>
    </source>
</evidence>
<accession>A0A073JUT8</accession>
<dbReference type="RefSeq" id="WP_034642165.1">
    <property type="nucleotide sequence ID" value="NZ_CBCSJC010000016.1"/>
</dbReference>
<keyword evidence="1" id="KW-0378">Hydrolase</keyword>
<protein>
    <recommendedName>
        <fullName evidence="2">Peptidase S9 prolyl oligopeptidase catalytic domain-containing protein</fullName>
    </recommendedName>
</protein>
<dbReference type="PANTHER" id="PTHR42776:SF27">
    <property type="entry name" value="DIPEPTIDYL PEPTIDASE FAMILY MEMBER 6"/>
    <property type="match status" value="1"/>
</dbReference>
<dbReference type="STRING" id="574376.BAMA_08135"/>
<dbReference type="GO" id="GO:0006508">
    <property type="term" value="P:proteolysis"/>
    <property type="evidence" value="ECO:0007669"/>
    <property type="project" value="InterPro"/>
</dbReference>
<evidence type="ECO:0000256" key="1">
    <source>
        <dbReference type="ARBA" id="ARBA00022801"/>
    </source>
</evidence>
<name>A0A073JUT8_9BACI</name>
<dbReference type="Pfam" id="PF00326">
    <property type="entry name" value="Peptidase_S9"/>
    <property type="match status" value="1"/>
</dbReference>
<organism evidence="3 4">
    <name type="scientific">Bacillus manliponensis</name>
    <dbReference type="NCBI Taxonomy" id="574376"/>
    <lineage>
        <taxon>Bacteria</taxon>
        <taxon>Bacillati</taxon>
        <taxon>Bacillota</taxon>
        <taxon>Bacilli</taxon>
        <taxon>Bacillales</taxon>
        <taxon>Bacillaceae</taxon>
        <taxon>Bacillus</taxon>
        <taxon>Bacillus cereus group</taxon>
    </lineage>
</organism>
<dbReference type="InterPro" id="IPR001375">
    <property type="entry name" value="Peptidase_S9_cat"/>
</dbReference>
<dbReference type="AlphaFoldDB" id="A0A073JUT8"/>
<dbReference type="EMBL" id="JOTN01000019">
    <property type="protein sequence ID" value="KEK17987.1"/>
    <property type="molecule type" value="Genomic_DNA"/>
</dbReference>
<evidence type="ECO:0000313" key="4">
    <source>
        <dbReference type="Proteomes" id="UP000027822"/>
    </source>
</evidence>
<dbReference type="Gene3D" id="3.40.50.1820">
    <property type="entry name" value="alpha/beta hydrolase"/>
    <property type="match status" value="1"/>
</dbReference>
<gene>
    <name evidence="3" type="ORF">BAMA_08135</name>
</gene>
<feature type="domain" description="Peptidase S9 prolyl oligopeptidase catalytic" evidence="2">
    <location>
        <begin position="91"/>
        <end position="237"/>
    </location>
</feature>
<dbReference type="OrthoDB" id="31158at2"/>
<dbReference type="GO" id="GO:0004252">
    <property type="term" value="F:serine-type endopeptidase activity"/>
    <property type="evidence" value="ECO:0007669"/>
    <property type="project" value="TreeGrafter"/>
</dbReference>
<comment type="caution">
    <text evidence="3">The sequence shown here is derived from an EMBL/GenBank/DDBJ whole genome shotgun (WGS) entry which is preliminary data.</text>
</comment>
<evidence type="ECO:0000313" key="3">
    <source>
        <dbReference type="EMBL" id="KEK17987.1"/>
    </source>
</evidence>
<dbReference type="PANTHER" id="PTHR42776">
    <property type="entry name" value="SERINE PEPTIDASE S9 FAMILY MEMBER"/>
    <property type="match status" value="1"/>
</dbReference>
<keyword evidence="4" id="KW-1185">Reference proteome</keyword>